<dbReference type="AlphaFoldDB" id="A0A0B7AWE3"/>
<evidence type="ECO:0000313" key="2">
    <source>
        <dbReference type="EMBL" id="CEK85153.1"/>
    </source>
</evidence>
<keyword evidence="1" id="KW-0732">Signal</keyword>
<dbReference type="EMBL" id="HACG01038288">
    <property type="protein sequence ID" value="CEK85153.1"/>
    <property type="molecule type" value="Transcribed_RNA"/>
</dbReference>
<feature type="chain" id="PRO_5002111628" evidence="1">
    <location>
        <begin position="20"/>
        <end position="68"/>
    </location>
</feature>
<accession>A0A0B7AWE3</accession>
<feature type="signal peptide" evidence="1">
    <location>
        <begin position="1"/>
        <end position="19"/>
    </location>
</feature>
<protein>
    <submittedName>
        <fullName evidence="2">Uncharacterized protein</fullName>
    </submittedName>
</protein>
<reference evidence="2" key="1">
    <citation type="submission" date="2014-12" db="EMBL/GenBank/DDBJ databases">
        <title>Insight into the proteome of Arion vulgaris.</title>
        <authorList>
            <person name="Aradska J."/>
            <person name="Bulat T."/>
            <person name="Smidak R."/>
            <person name="Sarate P."/>
            <person name="Gangsoo J."/>
            <person name="Sialana F."/>
            <person name="Bilban M."/>
            <person name="Lubec G."/>
        </authorList>
    </citation>
    <scope>NUCLEOTIDE SEQUENCE</scope>
    <source>
        <tissue evidence="2">Skin</tissue>
    </source>
</reference>
<proteinExistence type="predicted"/>
<name>A0A0B7AWE3_9EUPU</name>
<feature type="non-terminal residue" evidence="2">
    <location>
        <position position="68"/>
    </location>
</feature>
<sequence>MNLHKSLSLVLAITSDVDALSGHEVRLSKIVSPLFNFTSCHNVSNLPLLITSQKNDDCLFSYIDNTFS</sequence>
<gene>
    <name evidence="2" type="primary">ORF146651</name>
</gene>
<organism evidence="2">
    <name type="scientific">Arion vulgaris</name>
    <dbReference type="NCBI Taxonomy" id="1028688"/>
    <lineage>
        <taxon>Eukaryota</taxon>
        <taxon>Metazoa</taxon>
        <taxon>Spiralia</taxon>
        <taxon>Lophotrochozoa</taxon>
        <taxon>Mollusca</taxon>
        <taxon>Gastropoda</taxon>
        <taxon>Heterobranchia</taxon>
        <taxon>Euthyneura</taxon>
        <taxon>Panpulmonata</taxon>
        <taxon>Eupulmonata</taxon>
        <taxon>Stylommatophora</taxon>
        <taxon>Helicina</taxon>
        <taxon>Arionoidea</taxon>
        <taxon>Arionidae</taxon>
        <taxon>Arion</taxon>
    </lineage>
</organism>
<evidence type="ECO:0000256" key="1">
    <source>
        <dbReference type="SAM" id="SignalP"/>
    </source>
</evidence>